<dbReference type="Proteomes" id="UP001152607">
    <property type="component" value="Unassembled WGS sequence"/>
</dbReference>
<dbReference type="PANTHER" id="PTHR24353">
    <property type="entry name" value="CYCLIC NUCLEOTIDE-DEPENDENT PROTEIN KINASE"/>
    <property type="match status" value="1"/>
</dbReference>
<evidence type="ECO:0000256" key="6">
    <source>
        <dbReference type="ARBA" id="ARBA00022840"/>
    </source>
</evidence>
<keyword evidence="3" id="KW-0808">Transferase</keyword>
<keyword evidence="4 9" id="KW-0547">Nucleotide-binding</keyword>
<evidence type="ECO:0000259" key="13">
    <source>
        <dbReference type="PROSITE" id="PS51285"/>
    </source>
</evidence>
<dbReference type="Pfam" id="PF00069">
    <property type="entry name" value="Pkinase"/>
    <property type="match status" value="1"/>
</dbReference>
<evidence type="ECO:0000256" key="3">
    <source>
        <dbReference type="ARBA" id="ARBA00022679"/>
    </source>
</evidence>
<evidence type="ECO:0000256" key="1">
    <source>
        <dbReference type="ARBA" id="ARBA00012444"/>
    </source>
</evidence>
<proteinExistence type="inferred from homology"/>
<evidence type="ECO:0000256" key="7">
    <source>
        <dbReference type="ARBA" id="ARBA00047292"/>
    </source>
</evidence>
<feature type="binding site" evidence="9">
    <location>
        <position position="177"/>
    </location>
    <ligand>
        <name>ATP</name>
        <dbReference type="ChEBI" id="CHEBI:30616"/>
    </ligand>
</feature>
<evidence type="ECO:0000256" key="8">
    <source>
        <dbReference type="ARBA" id="ARBA00047454"/>
    </source>
</evidence>
<evidence type="ECO:0000259" key="12">
    <source>
        <dbReference type="PROSITE" id="PS50011"/>
    </source>
</evidence>
<protein>
    <recommendedName>
        <fullName evidence="1">cAMP-dependent protein kinase</fullName>
        <ecNumber evidence="1">2.7.11.11</ecNumber>
    </recommendedName>
</protein>
<dbReference type="InterPro" id="IPR000961">
    <property type="entry name" value="AGC-kinase_C"/>
</dbReference>
<feature type="domain" description="Protein kinase" evidence="12">
    <location>
        <begin position="143"/>
        <end position="405"/>
    </location>
</feature>
<dbReference type="GO" id="GO:0004691">
    <property type="term" value="F:cAMP-dependent protein kinase activity"/>
    <property type="evidence" value="ECO:0007669"/>
    <property type="project" value="UniProtKB-EC"/>
</dbReference>
<accession>A0A9W4USA2</accession>
<dbReference type="PROSITE" id="PS00107">
    <property type="entry name" value="PROTEIN_KINASE_ATP"/>
    <property type="match status" value="1"/>
</dbReference>
<dbReference type="EC" id="2.7.11.11" evidence="1"/>
<dbReference type="EMBL" id="CAOQHR010000011">
    <property type="protein sequence ID" value="CAI6341155.1"/>
    <property type="molecule type" value="Genomic_DNA"/>
</dbReference>
<organism evidence="14 15">
    <name type="scientific">Periconia digitata</name>
    <dbReference type="NCBI Taxonomy" id="1303443"/>
    <lineage>
        <taxon>Eukaryota</taxon>
        <taxon>Fungi</taxon>
        <taxon>Dikarya</taxon>
        <taxon>Ascomycota</taxon>
        <taxon>Pezizomycotina</taxon>
        <taxon>Dothideomycetes</taxon>
        <taxon>Pleosporomycetidae</taxon>
        <taxon>Pleosporales</taxon>
        <taxon>Massarineae</taxon>
        <taxon>Periconiaceae</taxon>
        <taxon>Periconia</taxon>
    </lineage>
</organism>
<evidence type="ECO:0000313" key="15">
    <source>
        <dbReference type="Proteomes" id="UP001152607"/>
    </source>
</evidence>
<comment type="similarity">
    <text evidence="10">Belongs to the protein kinase superfamily.</text>
</comment>
<dbReference type="SMART" id="SM00133">
    <property type="entry name" value="S_TK_X"/>
    <property type="match status" value="1"/>
</dbReference>
<evidence type="ECO:0000313" key="14">
    <source>
        <dbReference type="EMBL" id="CAI6341155.1"/>
    </source>
</evidence>
<dbReference type="CDD" id="cd05580">
    <property type="entry name" value="STKc_PKA_like"/>
    <property type="match status" value="1"/>
</dbReference>
<dbReference type="SMART" id="SM00220">
    <property type="entry name" value="S_TKc"/>
    <property type="match status" value="1"/>
</dbReference>
<feature type="compositionally biased region" description="Basic and acidic residues" evidence="11">
    <location>
        <begin position="75"/>
        <end position="107"/>
    </location>
</feature>
<dbReference type="SUPFAM" id="SSF56112">
    <property type="entry name" value="Protein kinase-like (PK-like)"/>
    <property type="match status" value="1"/>
</dbReference>
<dbReference type="AlphaFoldDB" id="A0A9W4USA2"/>
<dbReference type="InterPro" id="IPR017441">
    <property type="entry name" value="Protein_kinase_ATP_BS"/>
</dbReference>
<comment type="caution">
    <text evidence="14">The sequence shown here is derived from an EMBL/GenBank/DDBJ whole genome shotgun (WGS) entry which is preliminary data.</text>
</comment>
<dbReference type="GO" id="GO:0005524">
    <property type="term" value="F:ATP binding"/>
    <property type="evidence" value="ECO:0007669"/>
    <property type="project" value="UniProtKB-UniRule"/>
</dbReference>
<evidence type="ECO:0000256" key="10">
    <source>
        <dbReference type="RuleBase" id="RU000304"/>
    </source>
</evidence>
<feature type="domain" description="AGC-kinase C-terminal" evidence="13">
    <location>
        <begin position="406"/>
        <end position="463"/>
    </location>
</feature>
<comment type="catalytic activity">
    <reaction evidence="8">
        <text>L-seryl-[protein] + ATP = O-phospho-L-seryl-[protein] + ADP + H(+)</text>
        <dbReference type="Rhea" id="RHEA:17989"/>
        <dbReference type="Rhea" id="RHEA-COMP:9863"/>
        <dbReference type="Rhea" id="RHEA-COMP:11604"/>
        <dbReference type="ChEBI" id="CHEBI:15378"/>
        <dbReference type="ChEBI" id="CHEBI:29999"/>
        <dbReference type="ChEBI" id="CHEBI:30616"/>
        <dbReference type="ChEBI" id="CHEBI:83421"/>
        <dbReference type="ChEBI" id="CHEBI:456216"/>
        <dbReference type="EC" id="2.7.11.11"/>
    </reaction>
</comment>
<evidence type="ECO:0000256" key="9">
    <source>
        <dbReference type="PROSITE-ProRule" id="PRU10141"/>
    </source>
</evidence>
<dbReference type="OrthoDB" id="63267at2759"/>
<reference evidence="14" key="1">
    <citation type="submission" date="2023-01" db="EMBL/GenBank/DDBJ databases">
        <authorList>
            <person name="Van Ghelder C."/>
            <person name="Rancurel C."/>
        </authorList>
    </citation>
    <scope>NUCLEOTIDE SEQUENCE</scope>
    <source>
        <strain evidence="14">CNCM I-4278</strain>
    </source>
</reference>
<dbReference type="Gene3D" id="3.30.200.20">
    <property type="entry name" value="Phosphorylase Kinase, domain 1"/>
    <property type="match status" value="1"/>
</dbReference>
<keyword evidence="15" id="KW-1185">Reference proteome</keyword>
<dbReference type="InterPro" id="IPR008271">
    <property type="entry name" value="Ser/Thr_kinase_AS"/>
</dbReference>
<evidence type="ECO:0000256" key="4">
    <source>
        <dbReference type="ARBA" id="ARBA00022741"/>
    </source>
</evidence>
<evidence type="ECO:0000256" key="2">
    <source>
        <dbReference type="ARBA" id="ARBA00022527"/>
    </source>
</evidence>
<dbReference type="FunFam" id="1.10.510.10:FF:000005">
    <property type="entry name" value="cAMP-dependent protein kinase catalytic subunit alpha"/>
    <property type="match status" value="1"/>
</dbReference>
<dbReference type="Gene3D" id="1.10.510.10">
    <property type="entry name" value="Transferase(Phosphotransferase) domain 1"/>
    <property type="match status" value="1"/>
</dbReference>
<evidence type="ECO:0000256" key="11">
    <source>
        <dbReference type="SAM" id="MobiDB-lite"/>
    </source>
</evidence>
<dbReference type="PROSITE" id="PS00108">
    <property type="entry name" value="PROTEIN_KINASE_ST"/>
    <property type="match status" value="1"/>
</dbReference>
<dbReference type="GO" id="GO:0005952">
    <property type="term" value="C:cAMP-dependent protein kinase complex"/>
    <property type="evidence" value="ECO:0007669"/>
    <property type="project" value="TreeGrafter"/>
</dbReference>
<keyword evidence="6 9" id="KW-0067">ATP-binding</keyword>
<dbReference type="PROSITE" id="PS50011">
    <property type="entry name" value="PROTEIN_KINASE_DOM"/>
    <property type="match status" value="1"/>
</dbReference>
<dbReference type="InterPro" id="IPR000719">
    <property type="entry name" value="Prot_kinase_dom"/>
</dbReference>
<dbReference type="FunFam" id="3.30.200.20:FF:000822">
    <property type="entry name" value="cAMP-dependent protein kinase catalytic subunit, putative"/>
    <property type="match status" value="1"/>
</dbReference>
<dbReference type="InterPro" id="IPR011009">
    <property type="entry name" value="Kinase-like_dom_sf"/>
</dbReference>
<dbReference type="GO" id="GO:0005829">
    <property type="term" value="C:cytosol"/>
    <property type="evidence" value="ECO:0007669"/>
    <property type="project" value="TreeGrafter"/>
</dbReference>
<sequence>MIIGTGTLLRIVRTWLYTNLNAQIRKALSGEPAFSYKHSEFLGSPFKPLHILSKPTPPPQNMATAVKKLLHPHRSRDEEKSGHDNQSSGHDRQDSASERAREEEKQNLLQWEEQKQPLEPGQIDDANHKTIGQSSNVLRQQDFELIKTLGTGTFARVWLVRLKDTNNGNENTVFALKILRKTDVIRLKQVEHVRNERNVLAGVAGHPFITTLVASFQDRDSLYMLLDYCPGGEVFSYLRRARRFNEATSQFYAAEIVLILEFLHEREGVAYRDLKPENILIDAEGHLKLVDFGFAKKVENRETYTLCGTPEYLAPEVIRNTGHGTAVDWWAFGILVYEFLVGQPPFWDQNPMKIYEQIVEGRVRFPSAMSSNARDLISGLCTVDTSKRLGNISGGAGAVKAHPWFQDIDWDSLYYRKVNGPIVPHLRGPADTRNFDEYEPESAEREPYTQDMSNKWDEYFKDF</sequence>
<feature type="region of interest" description="Disordered" evidence="11">
    <location>
        <begin position="72"/>
        <end position="107"/>
    </location>
</feature>
<gene>
    <name evidence="14" type="ORF">PDIGIT_LOCUS14348</name>
</gene>
<evidence type="ECO:0000256" key="5">
    <source>
        <dbReference type="ARBA" id="ARBA00022777"/>
    </source>
</evidence>
<dbReference type="PROSITE" id="PS51285">
    <property type="entry name" value="AGC_KINASE_CTER"/>
    <property type="match status" value="1"/>
</dbReference>
<keyword evidence="5" id="KW-0418">Kinase</keyword>
<feature type="region of interest" description="Disordered" evidence="11">
    <location>
        <begin position="431"/>
        <end position="450"/>
    </location>
</feature>
<keyword evidence="2 10" id="KW-0723">Serine/threonine-protein kinase</keyword>
<comment type="catalytic activity">
    <reaction evidence="7">
        <text>L-threonyl-[protein] + ATP = O-phospho-L-threonyl-[protein] + ADP + H(+)</text>
        <dbReference type="Rhea" id="RHEA:46608"/>
        <dbReference type="Rhea" id="RHEA-COMP:11060"/>
        <dbReference type="Rhea" id="RHEA-COMP:11605"/>
        <dbReference type="ChEBI" id="CHEBI:15378"/>
        <dbReference type="ChEBI" id="CHEBI:30013"/>
        <dbReference type="ChEBI" id="CHEBI:30616"/>
        <dbReference type="ChEBI" id="CHEBI:61977"/>
        <dbReference type="ChEBI" id="CHEBI:456216"/>
        <dbReference type="EC" id="2.7.11.11"/>
    </reaction>
</comment>
<dbReference type="PANTHER" id="PTHR24353:SF37">
    <property type="entry name" value="CAMP-DEPENDENT PROTEIN KINASE CATALYTIC SUBUNIT PRKX"/>
    <property type="match status" value="1"/>
</dbReference>
<name>A0A9W4USA2_9PLEO</name>